<dbReference type="EMBL" id="HBNS01011799">
    <property type="protein sequence ID" value="CAE4597007.1"/>
    <property type="molecule type" value="Transcribed_RNA"/>
</dbReference>
<proteinExistence type="predicted"/>
<gene>
    <name evidence="2" type="ORF">DBRI00130_LOCUS9537</name>
</gene>
<feature type="compositionally biased region" description="Acidic residues" evidence="1">
    <location>
        <begin position="302"/>
        <end position="313"/>
    </location>
</feature>
<accession>A0A7S4QXI8</accession>
<feature type="region of interest" description="Disordered" evidence="1">
    <location>
        <begin position="257"/>
        <end position="323"/>
    </location>
</feature>
<reference evidence="2" key="1">
    <citation type="submission" date="2021-01" db="EMBL/GenBank/DDBJ databases">
        <authorList>
            <person name="Corre E."/>
            <person name="Pelletier E."/>
            <person name="Niang G."/>
            <person name="Scheremetjew M."/>
            <person name="Finn R."/>
            <person name="Kale V."/>
            <person name="Holt S."/>
            <person name="Cochrane G."/>
            <person name="Meng A."/>
            <person name="Brown T."/>
            <person name="Cohen L."/>
        </authorList>
    </citation>
    <scope>NUCLEOTIDE SEQUENCE</scope>
    <source>
        <strain evidence="2">GSO104</strain>
    </source>
</reference>
<sequence length="323" mass="36107">MDGTQCSITLDLEYNVLPHRADSFATAALINDMKMLSASNVEVVQLIPLPSVDASLIYGVPISARAGLEVDLIRYKEMQLLVRQLWKYLATNDVAVLMRCTCQKVHGNNEGSFFVHQSLQEYGCYFHEEGDDQLFLLMAEEVVEESSSLACPEDCQPKESVSNVALNADKKKAGSAPGNGILYRYAMSDQFLRDVKEGSSLTNYEANSADGSNNNVDAEASLQYFDYIERSLEYLERSGLNPILLEDIISYENEETAVATTRTPDSHMADDKNVEKREAPQCPEEFWAEESGVGVGSRVEYSEEEEGNDEIDPYDLFPSFDYQ</sequence>
<dbReference type="AlphaFoldDB" id="A0A7S4QXI8"/>
<protein>
    <submittedName>
        <fullName evidence="2">Uncharacterized protein</fullName>
    </submittedName>
</protein>
<evidence type="ECO:0000313" key="2">
    <source>
        <dbReference type="EMBL" id="CAE4597007.1"/>
    </source>
</evidence>
<name>A0A7S4QXI8_9STRA</name>
<feature type="compositionally biased region" description="Basic and acidic residues" evidence="1">
    <location>
        <begin position="264"/>
        <end position="279"/>
    </location>
</feature>
<evidence type="ECO:0000256" key="1">
    <source>
        <dbReference type="SAM" id="MobiDB-lite"/>
    </source>
</evidence>
<organism evidence="2">
    <name type="scientific">Ditylum brightwellii</name>
    <dbReference type="NCBI Taxonomy" id="49249"/>
    <lineage>
        <taxon>Eukaryota</taxon>
        <taxon>Sar</taxon>
        <taxon>Stramenopiles</taxon>
        <taxon>Ochrophyta</taxon>
        <taxon>Bacillariophyta</taxon>
        <taxon>Mediophyceae</taxon>
        <taxon>Lithodesmiophycidae</taxon>
        <taxon>Lithodesmiales</taxon>
        <taxon>Lithodesmiaceae</taxon>
        <taxon>Ditylum</taxon>
    </lineage>
</organism>